<dbReference type="SUPFAM" id="SSF46626">
    <property type="entry name" value="Cytochrome c"/>
    <property type="match status" value="1"/>
</dbReference>
<dbReference type="InterPro" id="IPR036909">
    <property type="entry name" value="Cyt_c-like_dom_sf"/>
</dbReference>
<evidence type="ECO:0000313" key="9">
    <source>
        <dbReference type="Proteomes" id="UP000325302"/>
    </source>
</evidence>
<feature type="signal peptide" evidence="6">
    <location>
        <begin position="1"/>
        <end position="19"/>
    </location>
</feature>
<name>A0A5A9W511_9GAMM</name>
<dbReference type="EMBL" id="SMRS01000004">
    <property type="protein sequence ID" value="KAA0875169.1"/>
    <property type="molecule type" value="Genomic_DNA"/>
</dbReference>
<dbReference type="AlphaFoldDB" id="A0A5A9W511"/>
<evidence type="ECO:0000256" key="5">
    <source>
        <dbReference type="ARBA" id="ARBA00023004"/>
    </source>
</evidence>
<feature type="domain" description="Cytochrome c" evidence="7">
    <location>
        <begin position="18"/>
        <end position="90"/>
    </location>
</feature>
<keyword evidence="9" id="KW-1185">Reference proteome</keyword>
<feature type="chain" id="PRO_5022762978" evidence="6">
    <location>
        <begin position="20"/>
        <end position="97"/>
    </location>
</feature>
<sequence length="97" mass="10286">MKKLSVLLLSLLPLSIAWADADAVLERHCTACHIQGVGGAPALNDKDAWAPRIATGVDAMTATVLKGKGAMPPKGTCFSCTDEELRAAVERMIEPLR</sequence>
<dbReference type="PANTHER" id="PTHR40942:SF2">
    <property type="entry name" value="CYTOCHROME-RELATED"/>
    <property type="match status" value="1"/>
</dbReference>
<dbReference type="GO" id="GO:0020037">
    <property type="term" value="F:heme binding"/>
    <property type="evidence" value="ECO:0007669"/>
    <property type="project" value="InterPro"/>
</dbReference>
<dbReference type="InterPro" id="IPR002323">
    <property type="entry name" value="Cyt_CIE"/>
</dbReference>
<evidence type="ECO:0000313" key="8">
    <source>
        <dbReference type="EMBL" id="KAA0875169.1"/>
    </source>
</evidence>
<dbReference type="Proteomes" id="UP000325302">
    <property type="component" value="Unassembled WGS sequence"/>
</dbReference>
<evidence type="ECO:0000256" key="4">
    <source>
        <dbReference type="ARBA" id="ARBA00022982"/>
    </source>
</evidence>
<keyword evidence="1" id="KW-0813">Transport</keyword>
<accession>A0A5A9W511</accession>
<keyword evidence="3" id="KW-0479">Metal-binding</keyword>
<dbReference type="GO" id="GO:0009055">
    <property type="term" value="F:electron transfer activity"/>
    <property type="evidence" value="ECO:0007669"/>
    <property type="project" value="InterPro"/>
</dbReference>
<organism evidence="8 9">
    <name type="scientific">Nitrincola tapanii</name>
    <dbReference type="NCBI Taxonomy" id="1708751"/>
    <lineage>
        <taxon>Bacteria</taxon>
        <taxon>Pseudomonadati</taxon>
        <taxon>Pseudomonadota</taxon>
        <taxon>Gammaproteobacteria</taxon>
        <taxon>Oceanospirillales</taxon>
        <taxon>Oceanospirillaceae</taxon>
        <taxon>Nitrincola</taxon>
    </lineage>
</organism>
<evidence type="ECO:0000259" key="7">
    <source>
        <dbReference type="Pfam" id="PF13442"/>
    </source>
</evidence>
<proteinExistence type="predicted"/>
<dbReference type="RefSeq" id="WP_149390749.1">
    <property type="nucleotide sequence ID" value="NZ_SMRS01000004.1"/>
</dbReference>
<dbReference type="InterPro" id="IPR009056">
    <property type="entry name" value="Cyt_c-like_dom"/>
</dbReference>
<evidence type="ECO:0000256" key="6">
    <source>
        <dbReference type="SAM" id="SignalP"/>
    </source>
</evidence>
<protein>
    <submittedName>
        <fullName evidence="8">Cytochrome c5 family protein</fullName>
    </submittedName>
</protein>
<dbReference type="Gene3D" id="1.10.760.10">
    <property type="entry name" value="Cytochrome c-like domain"/>
    <property type="match status" value="1"/>
</dbReference>
<dbReference type="Pfam" id="PF13442">
    <property type="entry name" value="Cytochrome_CBB3"/>
    <property type="match status" value="1"/>
</dbReference>
<keyword evidence="4" id="KW-0249">Electron transport</keyword>
<evidence type="ECO:0000256" key="3">
    <source>
        <dbReference type="ARBA" id="ARBA00022723"/>
    </source>
</evidence>
<reference evidence="8 9" key="1">
    <citation type="submission" date="2019-03" db="EMBL/GenBank/DDBJ databases">
        <title>Nitrincola sp. nov. isolated from an Indian soda lake.</title>
        <authorList>
            <person name="Joshi A."/>
            <person name="Thite S.V."/>
            <person name="Joseph N."/>
            <person name="Dhotre D."/>
            <person name="Moorthy M."/>
            <person name="Shouche Y.S."/>
        </authorList>
    </citation>
    <scope>NUCLEOTIDE SEQUENCE [LARGE SCALE GENOMIC DNA]</scope>
    <source>
        <strain evidence="8 9">MEB193</strain>
    </source>
</reference>
<evidence type="ECO:0000256" key="1">
    <source>
        <dbReference type="ARBA" id="ARBA00022448"/>
    </source>
</evidence>
<keyword evidence="6" id="KW-0732">Signal</keyword>
<gene>
    <name evidence="8" type="ORF">E1H14_07035</name>
</gene>
<comment type="caution">
    <text evidence="8">The sequence shown here is derived from an EMBL/GenBank/DDBJ whole genome shotgun (WGS) entry which is preliminary data.</text>
</comment>
<dbReference type="PRINTS" id="PR00607">
    <property type="entry name" value="CYTCHROMECIE"/>
</dbReference>
<keyword evidence="5" id="KW-0408">Iron</keyword>
<dbReference type="PANTHER" id="PTHR40942">
    <property type="match status" value="1"/>
</dbReference>
<keyword evidence="2" id="KW-0349">Heme</keyword>
<dbReference type="GO" id="GO:0005506">
    <property type="term" value="F:iron ion binding"/>
    <property type="evidence" value="ECO:0007669"/>
    <property type="project" value="InterPro"/>
</dbReference>
<dbReference type="OrthoDB" id="9814708at2"/>
<evidence type="ECO:0000256" key="2">
    <source>
        <dbReference type="ARBA" id="ARBA00022617"/>
    </source>
</evidence>